<feature type="compositionally biased region" description="Low complexity" evidence="1">
    <location>
        <begin position="264"/>
        <end position="298"/>
    </location>
</feature>
<evidence type="ECO:0000313" key="4">
    <source>
        <dbReference type="EMBL" id="MCD9877099.1"/>
    </source>
</evidence>
<feature type="transmembrane region" description="Helical" evidence="2">
    <location>
        <begin position="48"/>
        <end position="69"/>
    </location>
</feature>
<dbReference type="Proteomes" id="UP001108029">
    <property type="component" value="Unassembled WGS sequence"/>
</dbReference>
<dbReference type="CDD" id="cd03392">
    <property type="entry name" value="PAP2_like_2"/>
    <property type="match status" value="1"/>
</dbReference>
<sequence length="360" mass="36778">MEDAQVRAPGRRPRADPSGRESSAYPGGGESSAHPIGRGPSVSQAGPWPVLSAVVCALLFAGLATTLALRHGAPLPGDAVAHTWGVAHRPPEAVALARGITATGTGPWPYVLVVIAGVIAGRTAGERLRAAIGALVVLVAGQLVRTGLMEIFARARPAPADWATHASGFAFPSGHATTSALTAGLLCWAVTRRARADLARTTCTLAVIWAAAVGVTRVYLGVHWASDVIGGWLLAAAWLSLWWWGLARWLPVESAGPGGPEAPGPGTAPDASHPALPSEASGGSPPSDSSGPPSSSATPGPPPSSGTVAPTPARPRSALARVLDHPRPFPPHEPLPPPHVRPTPDRAPPARPTHTRPRAA</sequence>
<evidence type="ECO:0000256" key="2">
    <source>
        <dbReference type="SAM" id="Phobius"/>
    </source>
</evidence>
<feature type="compositionally biased region" description="Pro residues" evidence="1">
    <location>
        <begin position="328"/>
        <end position="351"/>
    </location>
</feature>
<dbReference type="SMART" id="SM00014">
    <property type="entry name" value="acidPPc"/>
    <property type="match status" value="1"/>
</dbReference>
<dbReference type="Pfam" id="PF01569">
    <property type="entry name" value="PAP2"/>
    <property type="match status" value="1"/>
</dbReference>
<dbReference type="InterPro" id="IPR036938">
    <property type="entry name" value="PAP2/HPO_sf"/>
</dbReference>
<feature type="transmembrane region" description="Helical" evidence="2">
    <location>
        <begin position="203"/>
        <end position="222"/>
    </location>
</feature>
<dbReference type="SUPFAM" id="SSF48317">
    <property type="entry name" value="Acid phosphatase/Vanadium-dependent haloperoxidase"/>
    <property type="match status" value="1"/>
</dbReference>
<dbReference type="RefSeq" id="WP_232651238.1">
    <property type="nucleotide sequence ID" value="NZ_JAJSBI010000014.1"/>
</dbReference>
<feature type="transmembrane region" description="Helical" evidence="2">
    <location>
        <begin position="228"/>
        <end position="246"/>
    </location>
</feature>
<feature type="region of interest" description="Disordered" evidence="1">
    <location>
        <begin position="1"/>
        <end position="40"/>
    </location>
</feature>
<dbReference type="EMBL" id="JAJSBI010000014">
    <property type="protein sequence ID" value="MCD9877099.1"/>
    <property type="molecule type" value="Genomic_DNA"/>
</dbReference>
<reference evidence="4" key="1">
    <citation type="submission" date="2021-12" db="EMBL/GenBank/DDBJ databases">
        <authorList>
            <person name="Lee J.-H."/>
            <person name="Kim S.-B."/>
        </authorList>
    </citation>
    <scope>NUCLEOTIDE SEQUENCE</scope>
    <source>
        <strain evidence="4">NR30</strain>
    </source>
</reference>
<protein>
    <submittedName>
        <fullName evidence="4">Phosphatase PAP2 family protein</fullName>
    </submittedName>
</protein>
<keyword evidence="5" id="KW-1185">Reference proteome</keyword>
<name>A0A9Q3VT05_9ACTN</name>
<feature type="transmembrane region" description="Helical" evidence="2">
    <location>
        <begin position="130"/>
        <end position="149"/>
    </location>
</feature>
<keyword evidence="2" id="KW-0472">Membrane</keyword>
<evidence type="ECO:0000313" key="5">
    <source>
        <dbReference type="Proteomes" id="UP001108029"/>
    </source>
</evidence>
<proteinExistence type="predicted"/>
<dbReference type="Gene3D" id="1.20.144.10">
    <property type="entry name" value="Phosphatidic acid phosphatase type 2/haloperoxidase"/>
    <property type="match status" value="1"/>
</dbReference>
<feature type="transmembrane region" description="Helical" evidence="2">
    <location>
        <begin position="169"/>
        <end position="191"/>
    </location>
</feature>
<feature type="region of interest" description="Disordered" evidence="1">
    <location>
        <begin position="256"/>
        <end position="360"/>
    </location>
</feature>
<gene>
    <name evidence="4" type="ORF">LJ657_26395</name>
</gene>
<accession>A0A9Q3VT05</accession>
<dbReference type="PANTHER" id="PTHR14969:SF13">
    <property type="entry name" value="AT30094P"/>
    <property type="match status" value="1"/>
</dbReference>
<dbReference type="PANTHER" id="PTHR14969">
    <property type="entry name" value="SPHINGOSINE-1-PHOSPHATE PHOSPHOHYDROLASE"/>
    <property type="match status" value="1"/>
</dbReference>
<comment type="caution">
    <text evidence="4">The sequence shown here is derived from an EMBL/GenBank/DDBJ whole genome shotgun (WGS) entry which is preliminary data.</text>
</comment>
<evidence type="ECO:0000259" key="3">
    <source>
        <dbReference type="SMART" id="SM00014"/>
    </source>
</evidence>
<dbReference type="AlphaFoldDB" id="A0A9Q3VT05"/>
<evidence type="ECO:0000256" key="1">
    <source>
        <dbReference type="SAM" id="MobiDB-lite"/>
    </source>
</evidence>
<feature type="domain" description="Phosphatidic acid phosphatase type 2/haloperoxidase" evidence="3">
    <location>
        <begin position="131"/>
        <end position="243"/>
    </location>
</feature>
<organism evidence="4 5">
    <name type="scientific">Streptomyces guryensis</name>
    <dbReference type="NCBI Taxonomy" id="2886947"/>
    <lineage>
        <taxon>Bacteria</taxon>
        <taxon>Bacillati</taxon>
        <taxon>Actinomycetota</taxon>
        <taxon>Actinomycetes</taxon>
        <taxon>Kitasatosporales</taxon>
        <taxon>Streptomycetaceae</taxon>
        <taxon>Streptomyces</taxon>
    </lineage>
</organism>
<dbReference type="InterPro" id="IPR000326">
    <property type="entry name" value="PAP2/HPO"/>
</dbReference>
<keyword evidence="2" id="KW-0812">Transmembrane</keyword>
<keyword evidence="2" id="KW-1133">Transmembrane helix</keyword>